<evidence type="ECO:0000313" key="5">
    <source>
        <dbReference type="Proteomes" id="UP000447355"/>
    </source>
</evidence>
<accession>A0A845GXB3</accession>
<protein>
    <submittedName>
        <fullName evidence="4">GNAT family N-acetyltransferase</fullName>
    </submittedName>
</protein>
<dbReference type="SUPFAM" id="SSF55729">
    <property type="entry name" value="Acyl-CoA N-acyltransferases (Nat)"/>
    <property type="match status" value="1"/>
</dbReference>
<dbReference type="RefSeq" id="WP_161086864.1">
    <property type="nucleotide sequence ID" value="NZ_WWCX01000096.1"/>
</dbReference>
<dbReference type="PROSITE" id="PS51186">
    <property type="entry name" value="GNAT"/>
    <property type="match status" value="1"/>
</dbReference>
<gene>
    <name evidence="4" type="ORF">GTP90_29550</name>
</gene>
<dbReference type="Pfam" id="PF00583">
    <property type="entry name" value="Acetyltransf_1"/>
    <property type="match status" value="1"/>
</dbReference>
<dbReference type="CDD" id="cd04301">
    <property type="entry name" value="NAT_SF"/>
    <property type="match status" value="1"/>
</dbReference>
<dbReference type="PANTHER" id="PTHR43877">
    <property type="entry name" value="AMINOALKYLPHOSPHONATE N-ACETYLTRANSFERASE-RELATED-RELATED"/>
    <property type="match status" value="1"/>
</dbReference>
<comment type="caution">
    <text evidence="4">The sequence shown here is derived from an EMBL/GenBank/DDBJ whole genome shotgun (WGS) entry which is preliminary data.</text>
</comment>
<evidence type="ECO:0000259" key="3">
    <source>
        <dbReference type="PROSITE" id="PS51186"/>
    </source>
</evidence>
<organism evidence="4 5">
    <name type="scientific">Duganella vulcania</name>
    <dbReference type="NCBI Taxonomy" id="2692166"/>
    <lineage>
        <taxon>Bacteria</taxon>
        <taxon>Pseudomonadati</taxon>
        <taxon>Pseudomonadota</taxon>
        <taxon>Betaproteobacteria</taxon>
        <taxon>Burkholderiales</taxon>
        <taxon>Oxalobacteraceae</taxon>
        <taxon>Telluria group</taxon>
        <taxon>Duganella</taxon>
    </lineage>
</organism>
<dbReference type="InterPro" id="IPR016181">
    <property type="entry name" value="Acyl_CoA_acyltransferase"/>
</dbReference>
<keyword evidence="2" id="KW-0012">Acyltransferase</keyword>
<dbReference type="InterPro" id="IPR000182">
    <property type="entry name" value="GNAT_dom"/>
</dbReference>
<name>A0A845GXB3_9BURK</name>
<reference evidence="4" key="1">
    <citation type="submission" date="2019-12" db="EMBL/GenBank/DDBJ databases">
        <title>Novel species isolated from a subtropical stream in China.</title>
        <authorList>
            <person name="Lu H."/>
        </authorList>
    </citation>
    <scope>NUCLEOTIDE SEQUENCE [LARGE SCALE GENOMIC DNA]</scope>
    <source>
        <strain evidence="4">FT81W</strain>
    </source>
</reference>
<evidence type="ECO:0000256" key="1">
    <source>
        <dbReference type="ARBA" id="ARBA00022679"/>
    </source>
</evidence>
<evidence type="ECO:0000256" key="2">
    <source>
        <dbReference type="ARBA" id="ARBA00023315"/>
    </source>
</evidence>
<dbReference type="Proteomes" id="UP000447355">
    <property type="component" value="Unassembled WGS sequence"/>
</dbReference>
<dbReference type="InterPro" id="IPR050832">
    <property type="entry name" value="Bact_Acetyltransf"/>
</dbReference>
<evidence type="ECO:0000313" key="4">
    <source>
        <dbReference type="EMBL" id="MYM98000.1"/>
    </source>
</evidence>
<keyword evidence="1 4" id="KW-0808">Transferase</keyword>
<dbReference type="Gene3D" id="3.40.630.30">
    <property type="match status" value="1"/>
</dbReference>
<sequence>MAEALVIRAATAADAPFLVEAICEAEKGGTECLSYCRIFELNEAEFKPLLLSMLEEDIDGQELCITDYLVAEQGGQLLGACCAWIEGAAGQPSALLKASLLVHAIDPQRMRTARQHFKKLEKLYIMRDEGALQIESVYVRPEGRGQGIAAQLIAAQLDRLADKASTGHAQIILASINDAAKASYTNCGFTPVRTVSSTDVELLQLVPTLEKLLMQRTLSGVKV</sequence>
<proteinExistence type="predicted"/>
<dbReference type="GO" id="GO:0016747">
    <property type="term" value="F:acyltransferase activity, transferring groups other than amino-acyl groups"/>
    <property type="evidence" value="ECO:0007669"/>
    <property type="project" value="InterPro"/>
</dbReference>
<dbReference type="EMBL" id="WWCX01000096">
    <property type="protein sequence ID" value="MYM98000.1"/>
    <property type="molecule type" value="Genomic_DNA"/>
</dbReference>
<dbReference type="AlphaFoldDB" id="A0A845GXB3"/>
<feature type="domain" description="N-acetyltransferase" evidence="3">
    <location>
        <begin position="5"/>
        <end position="219"/>
    </location>
</feature>